<proteinExistence type="predicted"/>
<feature type="transmembrane region" description="Helical" evidence="6">
    <location>
        <begin position="252"/>
        <end position="276"/>
    </location>
</feature>
<evidence type="ECO:0000256" key="3">
    <source>
        <dbReference type="ARBA" id="ARBA00022692"/>
    </source>
</evidence>
<dbReference type="InterPro" id="IPR004477">
    <property type="entry name" value="ComEC_N"/>
</dbReference>
<sequence length="672" mass="76754">MRLFDFTVVKLCLCLIVGILIERYVSFNSISLFVVSGILLIALLIFYTRSKKQFLQQPWFGISGYLLFILIGITSAHINNPLHYQNHYTSFLKNDKQTVELSIQKVLKPTTNSDRYEAIIHEIDSASSSGKILLVVERDSTGNKLKVDNTILAKSILRPIAKATNPHQFDYAAYLANQYIYHQLYLKSAQYIQLENKQNTLSGRAAKTRNYMILKLKENGFKDDVLAVISTLLLGDRLQLSNEIREDYVNAGAVHILAISGLHIGIIYFLLQLVFGGFKRQQYRLTRTILIISCLWVFAFIAGMSASVVRAVSMFTAVAIAVNLNRITNTSNILFISMFFLLLFKPTFLFEVGFQLSYLAVFAIIWTQPLISKLWNPKAWFLKKFWDLTTVTISAQLGVLPLSLFYFHQFPGLFFLSNLIIIPLLGLIIGFGILICVLATLNILPSFAAKLYSSIINSLNNYVGWIADKEAFIFKDISFSLEQMLACYIIIIASYHLFKKPNSRKLLFTLSSVVLFQSSYMFKKTTTSSENELIIFDRYDDNIIGIKKGKTLHLYALKDSITNTIRDYKIGERIEEIHFQKPLHFIKVEDQGILTITKETKQLPVDLKTDILILHDSPTKNIDRLIRDLQPKTIVVTSSNYPSFVKRWKNSAEKKEVGFYSVKENGAFRMSF</sequence>
<dbReference type="InterPro" id="IPR025405">
    <property type="entry name" value="DUF4131"/>
</dbReference>
<keyword evidence="4 6" id="KW-1133">Transmembrane helix</keyword>
<keyword evidence="10" id="KW-1185">Reference proteome</keyword>
<dbReference type="EMBL" id="JAABOQ010000005">
    <property type="protein sequence ID" value="NER18217.1"/>
    <property type="molecule type" value="Genomic_DNA"/>
</dbReference>
<dbReference type="InterPro" id="IPR052159">
    <property type="entry name" value="Competence_DNA_uptake"/>
</dbReference>
<feature type="transmembrane region" description="Helical" evidence="6">
    <location>
        <begin position="7"/>
        <end position="24"/>
    </location>
</feature>
<evidence type="ECO:0000259" key="8">
    <source>
        <dbReference type="Pfam" id="PF13567"/>
    </source>
</evidence>
<feature type="transmembrane region" description="Helical" evidence="6">
    <location>
        <begin position="30"/>
        <end position="47"/>
    </location>
</feature>
<keyword evidence="2" id="KW-1003">Cell membrane</keyword>
<evidence type="ECO:0000256" key="6">
    <source>
        <dbReference type="SAM" id="Phobius"/>
    </source>
</evidence>
<feature type="transmembrane region" description="Helical" evidence="6">
    <location>
        <begin position="477"/>
        <end position="498"/>
    </location>
</feature>
<dbReference type="RefSeq" id="WP_164032894.1">
    <property type="nucleotide sequence ID" value="NZ_JAABOQ010000005.1"/>
</dbReference>
<evidence type="ECO:0000256" key="2">
    <source>
        <dbReference type="ARBA" id="ARBA00022475"/>
    </source>
</evidence>
<feature type="transmembrane region" description="Helical" evidence="6">
    <location>
        <begin position="59"/>
        <end position="78"/>
    </location>
</feature>
<feature type="transmembrane region" description="Helical" evidence="6">
    <location>
        <begin position="356"/>
        <end position="376"/>
    </location>
</feature>
<protein>
    <submittedName>
        <fullName evidence="9">DUF4131 domain-containing protein</fullName>
    </submittedName>
</protein>
<feature type="transmembrane region" description="Helical" evidence="6">
    <location>
        <begin position="288"/>
        <end position="321"/>
    </location>
</feature>
<reference evidence="9 10" key="1">
    <citation type="submission" date="2020-01" db="EMBL/GenBank/DDBJ databases">
        <title>Spongiivirga citrea KCTC 32990T.</title>
        <authorList>
            <person name="Wang G."/>
        </authorList>
    </citation>
    <scope>NUCLEOTIDE SEQUENCE [LARGE SCALE GENOMIC DNA]</scope>
    <source>
        <strain evidence="9 10">KCTC 32990</strain>
    </source>
</reference>
<name>A0A6M0CRR1_9FLAO</name>
<dbReference type="Pfam" id="PF13567">
    <property type="entry name" value="DUF4131"/>
    <property type="match status" value="1"/>
</dbReference>
<organism evidence="9 10">
    <name type="scientific">Spongiivirga citrea</name>
    <dbReference type="NCBI Taxonomy" id="1481457"/>
    <lineage>
        <taxon>Bacteria</taxon>
        <taxon>Pseudomonadati</taxon>
        <taxon>Bacteroidota</taxon>
        <taxon>Flavobacteriia</taxon>
        <taxon>Flavobacteriales</taxon>
        <taxon>Flavobacteriaceae</taxon>
        <taxon>Spongiivirga</taxon>
    </lineage>
</organism>
<keyword evidence="3 6" id="KW-0812">Transmembrane</keyword>
<dbReference type="GO" id="GO:0005886">
    <property type="term" value="C:plasma membrane"/>
    <property type="evidence" value="ECO:0007669"/>
    <property type="project" value="UniProtKB-SubCell"/>
</dbReference>
<gene>
    <name evidence="9" type="ORF">GWK10_13410</name>
</gene>
<dbReference type="PANTHER" id="PTHR30619:SF1">
    <property type="entry name" value="RECOMBINATION PROTEIN 2"/>
    <property type="match status" value="1"/>
</dbReference>
<feature type="transmembrane region" description="Helical" evidence="6">
    <location>
        <begin position="419"/>
        <end position="444"/>
    </location>
</feature>
<evidence type="ECO:0000256" key="5">
    <source>
        <dbReference type="ARBA" id="ARBA00023136"/>
    </source>
</evidence>
<evidence type="ECO:0000256" key="1">
    <source>
        <dbReference type="ARBA" id="ARBA00004651"/>
    </source>
</evidence>
<evidence type="ECO:0000259" key="7">
    <source>
        <dbReference type="Pfam" id="PF03772"/>
    </source>
</evidence>
<feature type="domain" description="DUF4131" evidence="8">
    <location>
        <begin position="32"/>
        <end position="190"/>
    </location>
</feature>
<dbReference type="NCBIfam" id="TIGR00360">
    <property type="entry name" value="ComEC_N-term"/>
    <property type="match status" value="1"/>
</dbReference>
<feature type="domain" description="ComEC/Rec2-related protein" evidence="7">
    <location>
        <begin position="232"/>
        <end position="495"/>
    </location>
</feature>
<dbReference type="Pfam" id="PF03772">
    <property type="entry name" value="Competence"/>
    <property type="match status" value="1"/>
</dbReference>
<comment type="subcellular location">
    <subcellularLocation>
        <location evidence="1">Cell membrane</location>
        <topology evidence="1">Multi-pass membrane protein</topology>
    </subcellularLocation>
</comment>
<dbReference type="PANTHER" id="PTHR30619">
    <property type="entry name" value="DNA INTERNALIZATION/COMPETENCE PROTEIN COMEC/REC2"/>
    <property type="match status" value="1"/>
</dbReference>
<evidence type="ECO:0000313" key="10">
    <source>
        <dbReference type="Proteomes" id="UP000474296"/>
    </source>
</evidence>
<comment type="caution">
    <text evidence="9">The sequence shown here is derived from an EMBL/GenBank/DDBJ whole genome shotgun (WGS) entry which is preliminary data.</text>
</comment>
<evidence type="ECO:0000313" key="9">
    <source>
        <dbReference type="EMBL" id="NER18217.1"/>
    </source>
</evidence>
<accession>A0A6M0CRR1</accession>
<dbReference type="AlphaFoldDB" id="A0A6M0CRR1"/>
<feature type="transmembrane region" description="Helical" evidence="6">
    <location>
        <begin position="327"/>
        <end position="344"/>
    </location>
</feature>
<keyword evidence="5 6" id="KW-0472">Membrane</keyword>
<evidence type="ECO:0000256" key="4">
    <source>
        <dbReference type="ARBA" id="ARBA00022989"/>
    </source>
</evidence>
<feature type="transmembrane region" description="Helical" evidence="6">
    <location>
        <begin position="388"/>
        <end position="407"/>
    </location>
</feature>
<dbReference type="Proteomes" id="UP000474296">
    <property type="component" value="Unassembled WGS sequence"/>
</dbReference>